<sequence length="76" mass="7954">MSTHDTTSAPVSIKDHYLNKGLSRRAYADQIGVPEQSLRRLEAGLGVHPANAKKVADDMKVAVTDILGAAAPGEAA</sequence>
<dbReference type="InterPro" id="IPR010982">
    <property type="entry name" value="Lambda_DNA-bd_dom_sf"/>
</dbReference>
<dbReference type="InterPro" id="IPR001387">
    <property type="entry name" value="Cro/C1-type_HTH"/>
</dbReference>
<dbReference type="AlphaFoldDB" id="A0A2T4UE28"/>
<evidence type="ECO:0000259" key="1">
    <source>
        <dbReference type="PROSITE" id="PS50943"/>
    </source>
</evidence>
<dbReference type="PROSITE" id="PS50943">
    <property type="entry name" value="HTH_CROC1"/>
    <property type="match status" value="1"/>
</dbReference>
<dbReference type="Proteomes" id="UP000240739">
    <property type="component" value="Unassembled WGS sequence"/>
</dbReference>
<dbReference type="Pfam" id="PF01381">
    <property type="entry name" value="HTH_3"/>
    <property type="match status" value="1"/>
</dbReference>
<feature type="domain" description="HTH cro/C1-type" evidence="1">
    <location>
        <begin position="13"/>
        <end position="66"/>
    </location>
</feature>
<name>A0A2T4UE28_9ACTN</name>
<keyword evidence="3" id="KW-1185">Reference proteome</keyword>
<evidence type="ECO:0000313" key="3">
    <source>
        <dbReference type="Proteomes" id="UP000240739"/>
    </source>
</evidence>
<dbReference type="CDD" id="cd00093">
    <property type="entry name" value="HTH_XRE"/>
    <property type="match status" value="1"/>
</dbReference>
<reference evidence="2 3" key="1">
    <citation type="submission" date="2018-03" db="EMBL/GenBank/DDBJ databases">
        <title>Aquarubrobacter algicola gen. nov., sp. nov., a novel actinobacterium isolated from shallow eutrophic lake during the end of cyanobacterial harmful algal blooms.</title>
        <authorList>
            <person name="Chun S.J."/>
        </authorList>
    </citation>
    <scope>NUCLEOTIDE SEQUENCE [LARGE SCALE GENOMIC DNA]</scope>
    <source>
        <strain evidence="2 3">Seoho-28</strain>
    </source>
</reference>
<comment type="caution">
    <text evidence="2">The sequence shown here is derived from an EMBL/GenBank/DDBJ whole genome shotgun (WGS) entry which is preliminary data.</text>
</comment>
<gene>
    <name evidence="2" type="ORF">C7Y72_19245</name>
</gene>
<dbReference type="GO" id="GO:0003677">
    <property type="term" value="F:DNA binding"/>
    <property type="evidence" value="ECO:0007669"/>
    <property type="project" value="InterPro"/>
</dbReference>
<organism evidence="2 3">
    <name type="scientific">Paraconexibacter algicola</name>
    <dbReference type="NCBI Taxonomy" id="2133960"/>
    <lineage>
        <taxon>Bacteria</taxon>
        <taxon>Bacillati</taxon>
        <taxon>Actinomycetota</taxon>
        <taxon>Thermoleophilia</taxon>
        <taxon>Solirubrobacterales</taxon>
        <taxon>Paraconexibacteraceae</taxon>
        <taxon>Paraconexibacter</taxon>
    </lineage>
</organism>
<proteinExistence type="predicted"/>
<dbReference type="RefSeq" id="WP_107570809.1">
    <property type="nucleotide sequence ID" value="NZ_PYYB01000003.1"/>
</dbReference>
<dbReference type="Gene3D" id="1.10.260.40">
    <property type="entry name" value="lambda repressor-like DNA-binding domains"/>
    <property type="match status" value="1"/>
</dbReference>
<evidence type="ECO:0000313" key="2">
    <source>
        <dbReference type="EMBL" id="PTL55766.1"/>
    </source>
</evidence>
<accession>A0A2T4UE28</accession>
<dbReference type="EMBL" id="PYYB01000003">
    <property type="protein sequence ID" value="PTL55766.1"/>
    <property type="molecule type" value="Genomic_DNA"/>
</dbReference>
<dbReference type="OrthoDB" id="9969647at2"/>
<protein>
    <recommendedName>
        <fullName evidence="1">HTH cro/C1-type domain-containing protein</fullName>
    </recommendedName>
</protein>